<evidence type="ECO:0000313" key="3">
    <source>
        <dbReference type="Proteomes" id="UP001472677"/>
    </source>
</evidence>
<gene>
    <name evidence="2" type="ORF">V6N12_035349</name>
</gene>
<sequence>MTKNIATASLDQRLIGPTTTLGHKPAIRSNSQVKMFLPSILILCYSHVSLESRKILKSVSILAGDQGDRGYANSGAISCLRGVISSGFWKLLYEQLVLFEHFFFQELMSNISSLMANLRFTDEDLEGMDALQFEDNHHVEGLDKWIVGKVDSAQPKITTVRRSRTRIVITKKDVGFANQPIPENNGNNVKEGQEEMTPQMALTSVEAVGQPHQES</sequence>
<name>A0ABR2BSK4_9ROSI</name>
<feature type="region of interest" description="Disordered" evidence="1">
    <location>
        <begin position="179"/>
        <end position="215"/>
    </location>
</feature>
<accession>A0ABR2BSK4</accession>
<evidence type="ECO:0000313" key="2">
    <source>
        <dbReference type="EMBL" id="KAK8510026.1"/>
    </source>
</evidence>
<proteinExistence type="predicted"/>
<dbReference type="EMBL" id="JBBPBM010000089">
    <property type="protein sequence ID" value="KAK8510026.1"/>
    <property type="molecule type" value="Genomic_DNA"/>
</dbReference>
<organism evidence="2 3">
    <name type="scientific">Hibiscus sabdariffa</name>
    <name type="common">roselle</name>
    <dbReference type="NCBI Taxonomy" id="183260"/>
    <lineage>
        <taxon>Eukaryota</taxon>
        <taxon>Viridiplantae</taxon>
        <taxon>Streptophyta</taxon>
        <taxon>Embryophyta</taxon>
        <taxon>Tracheophyta</taxon>
        <taxon>Spermatophyta</taxon>
        <taxon>Magnoliopsida</taxon>
        <taxon>eudicotyledons</taxon>
        <taxon>Gunneridae</taxon>
        <taxon>Pentapetalae</taxon>
        <taxon>rosids</taxon>
        <taxon>malvids</taxon>
        <taxon>Malvales</taxon>
        <taxon>Malvaceae</taxon>
        <taxon>Malvoideae</taxon>
        <taxon>Hibiscus</taxon>
    </lineage>
</organism>
<reference evidence="2 3" key="1">
    <citation type="journal article" date="2024" name="G3 (Bethesda)">
        <title>Genome assembly of Hibiscus sabdariffa L. provides insights into metabolisms of medicinal natural products.</title>
        <authorList>
            <person name="Kim T."/>
        </authorList>
    </citation>
    <scope>NUCLEOTIDE SEQUENCE [LARGE SCALE GENOMIC DNA]</scope>
    <source>
        <strain evidence="2">TK-2024</strain>
        <tissue evidence="2">Old leaves</tissue>
    </source>
</reference>
<protein>
    <submittedName>
        <fullName evidence="2">Uncharacterized protein</fullName>
    </submittedName>
</protein>
<dbReference type="Proteomes" id="UP001472677">
    <property type="component" value="Unassembled WGS sequence"/>
</dbReference>
<evidence type="ECO:0000256" key="1">
    <source>
        <dbReference type="SAM" id="MobiDB-lite"/>
    </source>
</evidence>
<comment type="caution">
    <text evidence="2">The sequence shown here is derived from an EMBL/GenBank/DDBJ whole genome shotgun (WGS) entry which is preliminary data.</text>
</comment>
<feature type="compositionally biased region" description="Polar residues" evidence="1">
    <location>
        <begin position="181"/>
        <end position="190"/>
    </location>
</feature>
<keyword evidence="3" id="KW-1185">Reference proteome</keyword>